<organism evidence="2 3">
    <name type="scientific">Candidatus Scalindua brodae</name>
    <dbReference type="NCBI Taxonomy" id="237368"/>
    <lineage>
        <taxon>Bacteria</taxon>
        <taxon>Pseudomonadati</taxon>
        <taxon>Planctomycetota</taxon>
        <taxon>Candidatus Brocadiia</taxon>
        <taxon>Candidatus Brocadiales</taxon>
        <taxon>Candidatus Scalinduaceae</taxon>
        <taxon>Candidatus Scalindua</taxon>
    </lineage>
</organism>
<reference evidence="2 3" key="1">
    <citation type="submission" date="2014-10" db="EMBL/GenBank/DDBJ databases">
        <title>Draft genome of anammox bacterium scalindua brodae, obtained using differential coverage binning of sequence data from two enrichment reactors.</title>
        <authorList>
            <person name="Speth D.R."/>
            <person name="Russ L."/>
            <person name="Kartal B."/>
            <person name="Op den Camp H.J."/>
            <person name="Dutilh B.E."/>
            <person name="Jetten M.S."/>
        </authorList>
    </citation>
    <scope>NUCLEOTIDE SEQUENCE [LARGE SCALE GENOMIC DNA]</scope>
    <source>
        <strain evidence="2">RU1</strain>
    </source>
</reference>
<name>A0A0B0ELS3_9BACT</name>
<evidence type="ECO:0000313" key="2">
    <source>
        <dbReference type="EMBL" id="KHE92083.1"/>
    </source>
</evidence>
<dbReference type="InterPro" id="IPR007160">
    <property type="entry name" value="DUF362"/>
</dbReference>
<feature type="domain" description="DUF362" evidence="1">
    <location>
        <begin position="100"/>
        <end position="295"/>
    </location>
</feature>
<dbReference type="Pfam" id="PF04015">
    <property type="entry name" value="DUF362"/>
    <property type="match status" value="1"/>
</dbReference>
<dbReference type="Proteomes" id="UP000030652">
    <property type="component" value="Unassembled WGS sequence"/>
</dbReference>
<evidence type="ECO:0000313" key="3">
    <source>
        <dbReference type="Proteomes" id="UP000030652"/>
    </source>
</evidence>
<comment type="caution">
    <text evidence="2">The sequence shown here is derived from an EMBL/GenBank/DDBJ whole genome shotgun (WGS) entry which is preliminary data.</text>
</comment>
<evidence type="ECO:0000259" key="1">
    <source>
        <dbReference type="Pfam" id="PF04015"/>
    </source>
</evidence>
<gene>
    <name evidence="2" type="ORF">SCABRO_02134</name>
</gene>
<proteinExistence type="predicted"/>
<protein>
    <recommendedName>
        <fullName evidence="1">DUF362 domain-containing protein</fullName>
    </recommendedName>
</protein>
<dbReference type="eggNOG" id="COG2006">
    <property type="taxonomic scope" value="Bacteria"/>
</dbReference>
<dbReference type="AlphaFoldDB" id="A0A0B0ELS3"/>
<dbReference type="EMBL" id="JRYO01000152">
    <property type="protein sequence ID" value="KHE92083.1"/>
    <property type="molecule type" value="Genomic_DNA"/>
</dbReference>
<sequence length="340" mass="37371">MSIKKSRREFLKDATTIGTVLCASSLLLSNNYFLKTLYSEDVTSLRSRVILAKDKRFINANGAVNASIISMALDSALLKITNSEKPLDAWRSLFNKNDIVGIKLNCLAGNKFSPHTEIVEAIINGVKAAGVRESNIIVFERFNRELENAGFNIRRGSNGFKCFGTDDLPSGGYDSKPLIMGSIGSCFSKIASSLCTAIVNVPILKDHDLAGVSIGMKNFFGIIHNPNKYHDGNCNPYVADLNSHPFIKDKLRLIVCDALKAQYHGGPAFKPQWTWDFQGMLIGTDPVALDRVGARIIEKKRREVNMPSLKDAGREPRYIHTAARLGLGVDDPSLIDVIAI</sequence>
<accession>A0A0B0ELS3</accession>